<dbReference type="PANTHER" id="PTHR24258">
    <property type="entry name" value="SERINE PROTEASE-RELATED"/>
    <property type="match status" value="1"/>
</dbReference>
<evidence type="ECO:0000313" key="9">
    <source>
        <dbReference type="RefSeq" id="XP_048264174.1"/>
    </source>
</evidence>
<dbReference type="InterPro" id="IPR043504">
    <property type="entry name" value="Peptidase_S1_PA_chymotrypsin"/>
</dbReference>
<dbReference type="Proteomes" id="UP000835206">
    <property type="component" value="Chromosome 8"/>
</dbReference>
<evidence type="ECO:0000313" key="8">
    <source>
        <dbReference type="Proteomes" id="UP000835206"/>
    </source>
</evidence>
<feature type="domain" description="Peptidase S1" evidence="7">
    <location>
        <begin position="376"/>
        <end position="648"/>
    </location>
</feature>
<dbReference type="GO" id="GO:0006508">
    <property type="term" value="P:proteolysis"/>
    <property type="evidence" value="ECO:0007669"/>
    <property type="project" value="UniProtKB-KW"/>
</dbReference>
<keyword evidence="8" id="KW-1185">Reference proteome</keyword>
<dbReference type="PROSITE" id="PS50240">
    <property type="entry name" value="TRYPSIN_DOM"/>
    <property type="match status" value="1"/>
</dbReference>
<evidence type="ECO:0000256" key="4">
    <source>
        <dbReference type="ARBA" id="ARBA00068096"/>
    </source>
</evidence>
<evidence type="ECO:0000259" key="7">
    <source>
        <dbReference type="PROSITE" id="PS50240"/>
    </source>
</evidence>
<feature type="transmembrane region" description="Helical" evidence="6">
    <location>
        <begin position="21"/>
        <end position="40"/>
    </location>
</feature>
<evidence type="ECO:0000256" key="6">
    <source>
        <dbReference type="SAM" id="Phobius"/>
    </source>
</evidence>
<dbReference type="CDD" id="cd00190">
    <property type="entry name" value="Tryp_SPc"/>
    <property type="match status" value="1"/>
</dbReference>
<dbReference type="GO" id="GO:0005576">
    <property type="term" value="C:extracellular region"/>
    <property type="evidence" value="ECO:0007669"/>
    <property type="project" value="UniProtKB-SubCell"/>
</dbReference>
<dbReference type="GeneID" id="100642334"/>
<dbReference type="InterPro" id="IPR001254">
    <property type="entry name" value="Trypsin_dom"/>
</dbReference>
<sequence length="652" mass="70328">MTRVKNRSIENEPANRKQAMLRPFVLVYFITIFLMISKIISSNKSNEEVRKVDRTFHSASSPLFLFHLLKLKKKIQKIENVPTTPPTADCICVPYYLCDANRTIITENIGMIDIRYRRCTGDLEVCCHLRNVTVTTTTMKPTTTTTTTTTTTMKPTTTTMKTITTTKATTTSTLPPVIFPTTSPQPVPICVCVLVTQCDANGIIGYGGEGVINPRVQYIQCPSSNMVCCRPTSVIQYPVVTNPPVVSPQICVLCGNAIQCNNGIVIPVNVGIVNPVVTYNQQTCPVPTSCCQGINTGYGNGIPVAIGPIRNPGTSQACYCMKSWLCTPGNSVSTDGAGAIDPRFSVCGNTDEICCRASSTINVARNRGLDGLGESIINGEASFSQPGCGIQNKTYAAAQPYPVDTGKTYFAEFPWMVALLTIQSDGKYLFQCGGSMITKSAVLTAAHCVTNLGNGRPIARFGQWDLENQAGDQPLPFQDVNIKAIITHPQFYSAALYNDIAVVILSGPVKLNVNVAPICMPQQGLIFPAGTRCIGTGWGKNSFGGTYQTELRKVELPLVDRTDCQNRLRTTRLGTYFQLHSSFVCAGGEANRDTCRGDGGGPLVCPTATGQYFQAGIVSWGIGCGSSNIPAVYTNVAQYSQWIGQQLATYGA</sequence>
<dbReference type="OrthoDB" id="6261922at2759"/>
<dbReference type="SMART" id="SM00020">
    <property type="entry name" value="Tryp_SPc"/>
    <property type="match status" value="1"/>
</dbReference>
<dbReference type="FunFam" id="2.40.10.10:FF:000038">
    <property type="entry name" value="Serine protease"/>
    <property type="match status" value="1"/>
</dbReference>
<dbReference type="PANTHER" id="PTHR24258:SF129">
    <property type="entry name" value="LP15124P-RELATED"/>
    <property type="match status" value="1"/>
</dbReference>
<keyword evidence="6" id="KW-1133">Transmembrane helix</keyword>
<evidence type="ECO:0000256" key="3">
    <source>
        <dbReference type="ARBA" id="ARBA00023157"/>
    </source>
</evidence>
<name>A0A9C6S939_BOMTE</name>
<reference evidence="9" key="1">
    <citation type="submission" date="2025-08" db="UniProtKB">
        <authorList>
            <consortium name="RefSeq"/>
        </authorList>
    </citation>
    <scope>IDENTIFICATION</scope>
</reference>
<dbReference type="Gene3D" id="2.40.10.10">
    <property type="entry name" value="Trypsin-like serine proteases"/>
    <property type="match status" value="1"/>
</dbReference>
<accession>A0A9C6S939</accession>
<keyword evidence="9" id="KW-0645">Protease</keyword>
<keyword evidence="2" id="KW-0964">Secreted</keyword>
<dbReference type="GO" id="GO:0004252">
    <property type="term" value="F:serine-type endopeptidase activity"/>
    <property type="evidence" value="ECO:0007669"/>
    <property type="project" value="InterPro"/>
</dbReference>
<keyword evidence="9" id="KW-0378">Hydrolase</keyword>
<gene>
    <name evidence="9" type="primary">LOC100642334</name>
</gene>
<keyword evidence="6" id="KW-0472">Membrane</keyword>
<dbReference type="AlphaFoldDB" id="A0A9C6S939"/>
<dbReference type="RefSeq" id="XP_048264174.1">
    <property type="nucleotide sequence ID" value="XM_048408217.1"/>
</dbReference>
<keyword evidence="6" id="KW-0812">Transmembrane</keyword>
<dbReference type="SUPFAM" id="SSF50494">
    <property type="entry name" value="Trypsin-like serine proteases"/>
    <property type="match status" value="1"/>
</dbReference>
<dbReference type="InterPro" id="IPR001314">
    <property type="entry name" value="Peptidase_S1A"/>
</dbReference>
<dbReference type="InterPro" id="IPR009003">
    <property type="entry name" value="Peptidase_S1_PA"/>
</dbReference>
<dbReference type="InterPro" id="IPR041515">
    <property type="entry name" value="PPAF-2-like_Clip"/>
</dbReference>
<comment type="subcellular location">
    <subcellularLocation>
        <location evidence="1">Secreted</location>
    </subcellularLocation>
</comment>
<organism evidence="8 9">
    <name type="scientific">Bombus terrestris</name>
    <name type="common">Buff-tailed bumblebee</name>
    <name type="synonym">Apis terrestris</name>
    <dbReference type="NCBI Taxonomy" id="30195"/>
    <lineage>
        <taxon>Eukaryota</taxon>
        <taxon>Metazoa</taxon>
        <taxon>Ecdysozoa</taxon>
        <taxon>Arthropoda</taxon>
        <taxon>Hexapoda</taxon>
        <taxon>Insecta</taxon>
        <taxon>Pterygota</taxon>
        <taxon>Neoptera</taxon>
        <taxon>Endopterygota</taxon>
        <taxon>Hymenoptera</taxon>
        <taxon>Apocrita</taxon>
        <taxon>Aculeata</taxon>
        <taxon>Apoidea</taxon>
        <taxon>Anthophila</taxon>
        <taxon>Apidae</taxon>
        <taxon>Bombus</taxon>
        <taxon>Bombus</taxon>
    </lineage>
</organism>
<dbReference type="PRINTS" id="PR00722">
    <property type="entry name" value="CHYMOTRYPSIN"/>
</dbReference>
<evidence type="ECO:0000256" key="2">
    <source>
        <dbReference type="ARBA" id="ARBA00022525"/>
    </source>
</evidence>
<evidence type="ECO:0000256" key="5">
    <source>
        <dbReference type="ARBA" id="ARBA00076468"/>
    </source>
</evidence>
<dbReference type="PROSITE" id="PS00134">
    <property type="entry name" value="TRYPSIN_HIS"/>
    <property type="match status" value="1"/>
</dbReference>
<protein>
    <recommendedName>
        <fullName evidence="4">Phenoloxidase-activating factor 2</fullName>
    </recommendedName>
    <alternativeName>
        <fullName evidence="5">Prophenoloxidase-activating factor II</fullName>
    </alternativeName>
</protein>
<proteinExistence type="predicted"/>
<keyword evidence="3" id="KW-1015">Disulfide bond</keyword>
<dbReference type="Pfam" id="PF00089">
    <property type="entry name" value="Trypsin"/>
    <property type="match status" value="1"/>
</dbReference>
<dbReference type="KEGG" id="bter:100642334"/>
<dbReference type="Pfam" id="PF18322">
    <property type="entry name" value="CLIP_1"/>
    <property type="match status" value="3"/>
</dbReference>
<dbReference type="InterPro" id="IPR018114">
    <property type="entry name" value="TRYPSIN_HIS"/>
</dbReference>
<evidence type="ECO:0000256" key="1">
    <source>
        <dbReference type="ARBA" id="ARBA00004613"/>
    </source>
</evidence>